<dbReference type="GO" id="GO:0033214">
    <property type="term" value="P:siderophore-iron import into cell"/>
    <property type="evidence" value="ECO:0007669"/>
    <property type="project" value="TreeGrafter"/>
</dbReference>
<sequence>MSVFNATGVLVLFLFFLAAAFCLSLFIGSYGIEPLSLVQFLIHKVMPGAFPGPWPETYDSILINIRLPRLLLGMLVGASLSAAGTVFQGLFRNPLADSYTLGLSTGASFGAALALAFFPGEFNVTASAFIFGLLAVGAAYGLARQSGEVPAVALILAGVIVSALFSALIAIIQYMVDPLKLQGIVFWLMGGLNMANWQAVAVVGPLIMFTLLILSLLGWRLNILSMGDAEAKSLGLDVEKNKAVFIILVSLGVSAAVSVSGAIGWVGLMAPHIIRMAAGADHRKLLPLTAIGGAAFMLLADDLARGLFTFELPVGIVTTVLGAPFFAYLMKNRAKGGWT</sequence>
<keyword evidence="6 8" id="KW-1133">Transmembrane helix</keyword>
<feature type="transmembrane region" description="Helical" evidence="8">
    <location>
        <begin position="196"/>
        <end position="222"/>
    </location>
</feature>
<dbReference type="PANTHER" id="PTHR30472:SF70">
    <property type="entry name" value="MOLYBDATE IMPORT SYSTEM PERMEASE PROTEIN MOLB"/>
    <property type="match status" value="1"/>
</dbReference>
<dbReference type="GO" id="GO:0005886">
    <property type="term" value="C:plasma membrane"/>
    <property type="evidence" value="ECO:0007669"/>
    <property type="project" value="UniProtKB-SubCell"/>
</dbReference>
<evidence type="ECO:0000256" key="8">
    <source>
        <dbReference type="SAM" id="Phobius"/>
    </source>
</evidence>
<dbReference type="KEGG" id="mana:MAMMFC1_00095"/>
<reference evidence="9 10" key="1">
    <citation type="journal article" date="2018" name="Int. J. Syst. Evol. Microbiol.">
        <title>Methylomusa anaerophila gen. nov., sp. nov., an anaerobic methanol-utilizing bacterium isolated from a microbial fuel cell.</title>
        <authorList>
            <person name="Amano N."/>
            <person name="Yamamuro A."/>
            <person name="Miyahara M."/>
            <person name="Kouzuma A."/>
            <person name="Abe T."/>
            <person name="Watanabe K."/>
        </authorList>
    </citation>
    <scope>NUCLEOTIDE SEQUENCE [LARGE SCALE GENOMIC DNA]</scope>
    <source>
        <strain evidence="9 10">MMFC1</strain>
    </source>
</reference>
<keyword evidence="3" id="KW-0813">Transport</keyword>
<feature type="transmembrane region" description="Helical" evidence="8">
    <location>
        <begin position="124"/>
        <end position="142"/>
    </location>
</feature>
<protein>
    <submittedName>
        <fullName evidence="9">Putative ABC transporter permease protein</fullName>
    </submittedName>
</protein>
<dbReference type="InterPro" id="IPR000522">
    <property type="entry name" value="ABC_transptr_permease_BtuC"/>
</dbReference>
<name>A0A348AEG4_9FIRM</name>
<dbReference type="SUPFAM" id="SSF81345">
    <property type="entry name" value="ABC transporter involved in vitamin B12 uptake, BtuC"/>
    <property type="match status" value="1"/>
</dbReference>
<dbReference type="EMBL" id="AP018449">
    <property type="protein sequence ID" value="BBB89462.1"/>
    <property type="molecule type" value="Genomic_DNA"/>
</dbReference>
<keyword evidence="4" id="KW-1003">Cell membrane</keyword>
<dbReference type="InterPro" id="IPR037294">
    <property type="entry name" value="ABC_BtuC-like"/>
</dbReference>
<dbReference type="OrthoDB" id="9792889at2"/>
<evidence type="ECO:0000256" key="7">
    <source>
        <dbReference type="ARBA" id="ARBA00023136"/>
    </source>
</evidence>
<evidence type="ECO:0000256" key="2">
    <source>
        <dbReference type="ARBA" id="ARBA00007935"/>
    </source>
</evidence>
<feature type="transmembrane region" description="Helical" evidence="8">
    <location>
        <begin position="154"/>
        <end position="176"/>
    </location>
</feature>
<dbReference type="FunFam" id="1.10.3470.10:FF:000001">
    <property type="entry name" value="Vitamin B12 ABC transporter permease BtuC"/>
    <property type="match status" value="1"/>
</dbReference>
<accession>A0A348AEG4</accession>
<evidence type="ECO:0000256" key="4">
    <source>
        <dbReference type="ARBA" id="ARBA00022475"/>
    </source>
</evidence>
<keyword evidence="10" id="KW-1185">Reference proteome</keyword>
<evidence type="ECO:0000256" key="6">
    <source>
        <dbReference type="ARBA" id="ARBA00022989"/>
    </source>
</evidence>
<dbReference type="Proteomes" id="UP000276437">
    <property type="component" value="Chromosome"/>
</dbReference>
<organism evidence="9 10">
    <name type="scientific">Methylomusa anaerophila</name>
    <dbReference type="NCBI Taxonomy" id="1930071"/>
    <lineage>
        <taxon>Bacteria</taxon>
        <taxon>Bacillati</taxon>
        <taxon>Bacillota</taxon>
        <taxon>Negativicutes</taxon>
        <taxon>Selenomonadales</taxon>
        <taxon>Sporomusaceae</taxon>
        <taxon>Methylomusa</taxon>
    </lineage>
</organism>
<feature type="transmembrane region" description="Helical" evidence="8">
    <location>
        <begin position="70"/>
        <end position="91"/>
    </location>
</feature>
<dbReference type="Pfam" id="PF01032">
    <property type="entry name" value="FecCD"/>
    <property type="match status" value="1"/>
</dbReference>
<keyword evidence="5 8" id="KW-0812">Transmembrane</keyword>
<dbReference type="GO" id="GO:0022857">
    <property type="term" value="F:transmembrane transporter activity"/>
    <property type="evidence" value="ECO:0007669"/>
    <property type="project" value="InterPro"/>
</dbReference>
<dbReference type="RefSeq" id="WP_126305601.1">
    <property type="nucleotide sequence ID" value="NZ_AP018449.1"/>
</dbReference>
<dbReference type="PANTHER" id="PTHR30472">
    <property type="entry name" value="FERRIC ENTEROBACTIN TRANSPORT SYSTEM PERMEASE PROTEIN"/>
    <property type="match status" value="1"/>
</dbReference>
<dbReference type="CDD" id="cd06550">
    <property type="entry name" value="TM_ABC_iron-siderophores_like"/>
    <property type="match status" value="1"/>
</dbReference>
<comment type="similarity">
    <text evidence="2">Belongs to the binding-protein-dependent transport system permease family. FecCD subfamily.</text>
</comment>
<feature type="transmembrane region" description="Helical" evidence="8">
    <location>
        <begin position="243"/>
        <end position="265"/>
    </location>
</feature>
<comment type="subcellular location">
    <subcellularLocation>
        <location evidence="1">Cell membrane</location>
        <topology evidence="1">Multi-pass membrane protein</topology>
    </subcellularLocation>
</comment>
<evidence type="ECO:0000256" key="5">
    <source>
        <dbReference type="ARBA" id="ARBA00022692"/>
    </source>
</evidence>
<proteinExistence type="inferred from homology"/>
<evidence type="ECO:0000313" key="10">
    <source>
        <dbReference type="Proteomes" id="UP000276437"/>
    </source>
</evidence>
<dbReference type="AlphaFoldDB" id="A0A348AEG4"/>
<evidence type="ECO:0000256" key="3">
    <source>
        <dbReference type="ARBA" id="ARBA00022448"/>
    </source>
</evidence>
<gene>
    <name evidence="9" type="ORF">MAMMFC1_00095</name>
</gene>
<feature type="transmembrane region" description="Helical" evidence="8">
    <location>
        <begin position="98"/>
        <end position="118"/>
    </location>
</feature>
<evidence type="ECO:0000313" key="9">
    <source>
        <dbReference type="EMBL" id="BBB89462.1"/>
    </source>
</evidence>
<keyword evidence="7 8" id="KW-0472">Membrane</keyword>
<feature type="transmembrane region" description="Helical" evidence="8">
    <location>
        <begin position="312"/>
        <end position="330"/>
    </location>
</feature>
<dbReference type="Gene3D" id="1.10.3470.10">
    <property type="entry name" value="ABC transporter involved in vitamin B12 uptake, BtuC"/>
    <property type="match status" value="1"/>
</dbReference>
<evidence type="ECO:0000256" key="1">
    <source>
        <dbReference type="ARBA" id="ARBA00004651"/>
    </source>
</evidence>